<dbReference type="OrthoDB" id="2721949at2"/>
<evidence type="ECO:0000313" key="2">
    <source>
        <dbReference type="EMBL" id="KAB8136750.1"/>
    </source>
</evidence>
<dbReference type="AlphaFoldDB" id="A0A7C8GTC7"/>
<protein>
    <submittedName>
        <fullName evidence="2">Uncharacterized protein</fullName>
    </submittedName>
</protein>
<keyword evidence="1" id="KW-0472">Membrane</keyword>
<keyword evidence="1" id="KW-0812">Transmembrane</keyword>
<proteinExistence type="predicted"/>
<dbReference type="EMBL" id="WEID01000047">
    <property type="protein sequence ID" value="KAB8136750.1"/>
    <property type="molecule type" value="Genomic_DNA"/>
</dbReference>
<dbReference type="Proteomes" id="UP000480246">
    <property type="component" value="Unassembled WGS sequence"/>
</dbReference>
<comment type="caution">
    <text evidence="2">The sequence shown here is derived from an EMBL/GenBank/DDBJ whole genome shotgun (WGS) entry which is preliminary data.</text>
</comment>
<accession>A0A7C8GTC7</accession>
<reference evidence="2 3" key="1">
    <citation type="submission" date="2019-10" db="EMBL/GenBank/DDBJ databases">
        <title>Gracilibacillus sp. nov. isolated from rice seeds.</title>
        <authorList>
            <person name="He S."/>
        </authorList>
    </citation>
    <scope>NUCLEOTIDE SEQUENCE [LARGE SCALE GENOMIC DNA]</scope>
    <source>
        <strain evidence="2 3">TD8</strain>
    </source>
</reference>
<feature type="transmembrane region" description="Helical" evidence="1">
    <location>
        <begin position="37"/>
        <end position="55"/>
    </location>
</feature>
<dbReference type="RefSeq" id="WP_153402821.1">
    <property type="nucleotide sequence ID" value="NZ_ML762429.1"/>
</dbReference>
<keyword evidence="3" id="KW-1185">Reference proteome</keyword>
<keyword evidence="1" id="KW-1133">Transmembrane helix</keyword>
<sequence>MNSSVLFLIAMATIVIWIAQSRELMKPSKEQSGKTIVTLTSAGSLLTLVLTISLFQSLSF</sequence>
<evidence type="ECO:0000313" key="3">
    <source>
        <dbReference type="Proteomes" id="UP000480246"/>
    </source>
</evidence>
<gene>
    <name evidence="2" type="ORF">F9U64_09575</name>
</gene>
<evidence type="ECO:0000256" key="1">
    <source>
        <dbReference type="SAM" id="Phobius"/>
    </source>
</evidence>
<organism evidence="2 3">
    <name type="scientific">Gracilibacillus oryzae</name>
    <dbReference type="NCBI Taxonomy" id="1672701"/>
    <lineage>
        <taxon>Bacteria</taxon>
        <taxon>Bacillati</taxon>
        <taxon>Bacillota</taxon>
        <taxon>Bacilli</taxon>
        <taxon>Bacillales</taxon>
        <taxon>Bacillaceae</taxon>
        <taxon>Gracilibacillus</taxon>
    </lineage>
</organism>
<name>A0A7C8GTC7_9BACI</name>